<protein>
    <submittedName>
        <fullName evidence="5">Ankyrin repeat-containing domain protein</fullName>
    </submittedName>
</protein>
<dbReference type="PANTHER" id="PTHR24171:SF8">
    <property type="entry name" value="BRCA1-ASSOCIATED RING DOMAIN PROTEIN 1"/>
    <property type="match status" value="1"/>
</dbReference>
<name>A0A1Y2FDM8_PROLT</name>
<feature type="region of interest" description="Disordered" evidence="4">
    <location>
        <begin position="338"/>
        <end position="423"/>
    </location>
</feature>
<feature type="repeat" description="ANK" evidence="3">
    <location>
        <begin position="127"/>
        <end position="159"/>
    </location>
</feature>
<dbReference type="OrthoDB" id="194358at2759"/>
<keyword evidence="1" id="KW-0677">Repeat</keyword>
<dbReference type="InterPro" id="IPR002110">
    <property type="entry name" value="Ankyrin_rpt"/>
</dbReference>
<accession>A0A1Y2FDM8</accession>
<gene>
    <name evidence="5" type="ORF">BCR37DRAFT_379939</name>
</gene>
<dbReference type="SUPFAM" id="SSF48403">
    <property type="entry name" value="Ankyrin repeat"/>
    <property type="match status" value="2"/>
</dbReference>
<evidence type="ECO:0000256" key="1">
    <source>
        <dbReference type="ARBA" id="ARBA00022737"/>
    </source>
</evidence>
<feature type="compositionally biased region" description="Polar residues" evidence="4">
    <location>
        <begin position="27"/>
        <end position="37"/>
    </location>
</feature>
<dbReference type="GeneID" id="63785981"/>
<feature type="compositionally biased region" description="Low complexity" evidence="4">
    <location>
        <begin position="382"/>
        <end position="391"/>
    </location>
</feature>
<feature type="region of interest" description="Disordered" evidence="4">
    <location>
        <begin position="460"/>
        <end position="483"/>
    </location>
</feature>
<reference evidence="5 6" key="1">
    <citation type="submission" date="2016-07" db="EMBL/GenBank/DDBJ databases">
        <title>Pervasive Adenine N6-methylation of Active Genes in Fungi.</title>
        <authorList>
            <consortium name="DOE Joint Genome Institute"/>
            <person name="Mondo S.J."/>
            <person name="Dannebaum R.O."/>
            <person name="Kuo R.C."/>
            <person name="Labutti K."/>
            <person name="Haridas S."/>
            <person name="Kuo A."/>
            <person name="Salamov A."/>
            <person name="Ahrendt S.R."/>
            <person name="Lipzen A."/>
            <person name="Sullivan W."/>
            <person name="Andreopoulos W.B."/>
            <person name="Clum A."/>
            <person name="Lindquist E."/>
            <person name="Daum C."/>
            <person name="Ramamoorthy G.K."/>
            <person name="Gryganskyi A."/>
            <person name="Culley D."/>
            <person name="Magnuson J.K."/>
            <person name="James T.Y."/>
            <person name="O'Malley M.A."/>
            <person name="Stajich J.E."/>
            <person name="Spatafora J.W."/>
            <person name="Visel A."/>
            <person name="Grigoriev I.V."/>
        </authorList>
    </citation>
    <scope>NUCLEOTIDE SEQUENCE [LARGE SCALE GENOMIC DNA]</scope>
    <source>
        <strain evidence="5 6">12-1054</strain>
    </source>
</reference>
<dbReference type="STRING" id="56484.A0A1Y2FDM8"/>
<dbReference type="GO" id="GO:0004842">
    <property type="term" value="F:ubiquitin-protein transferase activity"/>
    <property type="evidence" value="ECO:0007669"/>
    <property type="project" value="TreeGrafter"/>
</dbReference>
<dbReference type="InterPro" id="IPR036770">
    <property type="entry name" value="Ankyrin_rpt-contain_sf"/>
</dbReference>
<feature type="compositionally biased region" description="Basic and acidic residues" evidence="4">
    <location>
        <begin position="350"/>
        <end position="368"/>
    </location>
</feature>
<evidence type="ECO:0000313" key="5">
    <source>
        <dbReference type="EMBL" id="ORY82021.1"/>
    </source>
</evidence>
<dbReference type="AlphaFoldDB" id="A0A1Y2FDM8"/>
<dbReference type="Pfam" id="PF12796">
    <property type="entry name" value="Ank_2"/>
    <property type="match status" value="2"/>
</dbReference>
<evidence type="ECO:0000256" key="3">
    <source>
        <dbReference type="PROSITE-ProRule" id="PRU00023"/>
    </source>
</evidence>
<keyword evidence="6" id="KW-1185">Reference proteome</keyword>
<organism evidence="5 6">
    <name type="scientific">Protomyces lactucae-debilis</name>
    <dbReference type="NCBI Taxonomy" id="2754530"/>
    <lineage>
        <taxon>Eukaryota</taxon>
        <taxon>Fungi</taxon>
        <taxon>Dikarya</taxon>
        <taxon>Ascomycota</taxon>
        <taxon>Taphrinomycotina</taxon>
        <taxon>Taphrinomycetes</taxon>
        <taxon>Taphrinales</taxon>
        <taxon>Protomycetaceae</taxon>
        <taxon>Protomyces</taxon>
    </lineage>
</organism>
<feature type="repeat" description="ANK" evidence="3">
    <location>
        <begin position="266"/>
        <end position="298"/>
    </location>
</feature>
<comment type="caution">
    <text evidence="5">The sequence shown here is derived from an EMBL/GenBank/DDBJ whole genome shotgun (WGS) entry which is preliminary data.</text>
</comment>
<feature type="repeat" description="ANK" evidence="3">
    <location>
        <begin position="299"/>
        <end position="332"/>
    </location>
</feature>
<proteinExistence type="predicted"/>
<feature type="repeat" description="ANK" evidence="3">
    <location>
        <begin position="61"/>
        <end position="93"/>
    </location>
</feature>
<sequence length="521" mass="57330">MGLASLNSESDRELSPVNERLLKEYEQQCSETSSRASSARPVGRPPKAQKGTSVNARDKAHGRTQLHRAASKGDLERVMALVERGADVTILDNAGVSALHDACLKGNAKVTAFLLSKGAPINARDCEGDYPLLDAAQNDHYEVCQLLLEAGANPTLRNTAGCSALSEAEEGRVKELLRKYSDKFDAPGQNRMKISDIVDAQQSETPHSPQRSARIRASHLSVDGRGARSVDRLGRDQLHNFVLEGEDELTEQWLEIIQETDFQDHEGDTPLHTAARLGNAYVVGLLLDKHAKVDIRNKLGSTALHEACRKVRNREVVSLLLEAGASILTKDGKEQTPLDVAIDTSGQDASETRSLEQALERERQEQRSKEKRRLLKAEQLSRRSSASSCQSPKLECEESMTPRKKRKYTRRQIPDDSEQAESAGISLTLQTTQPLEIVKTVTPAQAPFELPTFLTELKTHGPPRQLDSSVRGEPLPSKQEKKAATEQALLQMGRDLAAAMNKQSELLSQVLAGIQQLVQDK</sequence>
<evidence type="ECO:0000256" key="4">
    <source>
        <dbReference type="SAM" id="MobiDB-lite"/>
    </source>
</evidence>
<evidence type="ECO:0000313" key="6">
    <source>
        <dbReference type="Proteomes" id="UP000193685"/>
    </source>
</evidence>
<dbReference type="PANTHER" id="PTHR24171">
    <property type="entry name" value="ANKYRIN REPEAT DOMAIN-CONTAINING PROTEIN 39-RELATED"/>
    <property type="match status" value="1"/>
</dbReference>
<feature type="region of interest" description="Disordered" evidence="4">
    <location>
        <begin position="26"/>
        <end position="70"/>
    </location>
</feature>
<dbReference type="PROSITE" id="PS50297">
    <property type="entry name" value="ANK_REP_REGION"/>
    <property type="match status" value="5"/>
</dbReference>
<dbReference type="RefSeq" id="XP_040725155.1">
    <property type="nucleotide sequence ID" value="XM_040869382.1"/>
</dbReference>
<dbReference type="PROSITE" id="PS50088">
    <property type="entry name" value="ANK_REPEAT"/>
    <property type="match status" value="5"/>
</dbReference>
<feature type="repeat" description="ANK" evidence="3">
    <location>
        <begin position="94"/>
        <end position="126"/>
    </location>
</feature>
<dbReference type="GO" id="GO:0085020">
    <property type="term" value="P:protein K6-linked ubiquitination"/>
    <property type="evidence" value="ECO:0007669"/>
    <property type="project" value="TreeGrafter"/>
</dbReference>
<evidence type="ECO:0000256" key="2">
    <source>
        <dbReference type="ARBA" id="ARBA00023043"/>
    </source>
</evidence>
<dbReference type="Gene3D" id="1.25.40.20">
    <property type="entry name" value="Ankyrin repeat-containing domain"/>
    <property type="match status" value="3"/>
</dbReference>
<dbReference type="Proteomes" id="UP000193685">
    <property type="component" value="Unassembled WGS sequence"/>
</dbReference>
<dbReference type="PRINTS" id="PR01415">
    <property type="entry name" value="ANKYRIN"/>
</dbReference>
<dbReference type="SMART" id="SM00248">
    <property type="entry name" value="ANK"/>
    <property type="match status" value="5"/>
</dbReference>
<keyword evidence="2 3" id="KW-0040">ANK repeat</keyword>
<dbReference type="EMBL" id="MCFI01000010">
    <property type="protein sequence ID" value="ORY82021.1"/>
    <property type="molecule type" value="Genomic_DNA"/>
</dbReference>